<feature type="compositionally biased region" description="Polar residues" evidence="1">
    <location>
        <begin position="340"/>
        <end position="351"/>
    </location>
</feature>
<dbReference type="STRING" id="1035309.A0A2C5WYK5"/>
<feature type="compositionally biased region" description="Polar residues" evidence="1">
    <location>
        <begin position="400"/>
        <end position="411"/>
    </location>
</feature>
<feature type="compositionally biased region" description="Polar residues" evidence="1">
    <location>
        <begin position="291"/>
        <end position="323"/>
    </location>
</feature>
<keyword evidence="2" id="KW-0812">Transmembrane</keyword>
<feature type="region of interest" description="Disordered" evidence="1">
    <location>
        <begin position="1"/>
        <end position="42"/>
    </location>
</feature>
<evidence type="ECO:0000256" key="1">
    <source>
        <dbReference type="SAM" id="MobiDB-lite"/>
    </source>
</evidence>
<feature type="compositionally biased region" description="Polar residues" evidence="1">
    <location>
        <begin position="363"/>
        <end position="377"/>
    </location>
</feature>
<feature type="transmembrane region" description="Helical" evidence="2">
    <location>
        <begin position="142"/>
        <end position="164"/>
    </location>
</feature>
<gene>
    <name evidence="3" type="ORF">CFIMG_005785RA</name>
</gene>
<evidence type="ECO:0000313" key="4">
    <source>
        <dbReference type="Proteomes" id="UP000222788"/>
    </source>
</evidence>
<feature type="transmembrane region" description="Helical" evidence="2">
    <location>
        <begin position="184"/>
        <end position="217"/>
    </location>
</feature>
<reference evidence="3 4" key="2">
    <citation type="journal article" date="2013" name="IMA Fungus">
        <title>IMA Genome-F 1: Ceratocystis fimbriata: Draft nuclear genome sequence for the plant pathogen, Ceratocystis fimbriata.</title>
        <authorList>
            <person name="Wilken P.M."/>
            <person name="Steenkamp E.T."/>
            <person name="Wingfield M.J."/>
            <person name="de Beer Z.W."/>
            <person name="Wingfield B.D."/>
        </authorList>
    </citation>
    <scope>NUCLEOTIDE SEQUENCE [LARGE SCALE GENOMIC DNA]</scope>
    <source>
        <strain evidence="3 4">CBS 114723</strain>
    </source>
</reference>
<feature type="transmembrane region" description="Helical" evidence="2">
    <location>
        <begin position="83"/>
        <end position="106"/>
    </location>
</feature>
<feature type="region of interest" description="Disordered" evidence="1">
    <location>
        <begin position="289"/>
        <end position="548"/>
    </location>
</feature>
<name>A0A2C5WYK5_9PEZI</name>
<keyword evidence="2" id="KW-0472">Membrane</keyword>
<feature type="compositionally biased region" description="Basic residues" evidence="1">
    <location>
        <begin position="487"/>
        <end position="497"/>
    </location>
</feature>
<protein>
    <submittedName>
        <fullName evidence="3">Uncharacterized protein</fullName>
    </submittedName>
</protein>
<feature type="compositionally biased region" description="Basic and acidic residues" evidence="1">
    <location>
        <begin position="19"/>
        <end position="32"/>
    </location>
</feature>
<feature type="compositionally biased region" description="Low complexity" evidence="1">
    <location>
        <begin position="390"/>
        <end position="399"/>
    </location>
</feature>
<reference evidence="3 4" key="1">
    <citation type="journal article" date="2013" name="Fungal Biol.">
        <title>Analysis of microsatellite markers in the genome of the plant pathogen Ceratocystis fimbriata.</title>
        <authorList>
            <person name="Simpson M.C."/>
            <person name="Wilken P.M."/>
            <person name="Coetzee M.P."/>
            <person name="Wingfield M.J."/>
            <person name="Wingfield B.D."/>
        </authorList>
    </citation>
    <scope>NUCLEOTIDE SEQUENCE [LARGE SCALE GENOMIC DNA]</scope>
    <source>
        <strain evidence="3 4">CBS 114723</strain>
    </source>
</reference>
<sequence>MYKKPLLTTDSGELLSPDKPFDPKAVTRESWKKPKPKPPQDGPYISFNVHPDAYIQHLATSRTSWHLTKRSRQGIKWTRLLQLVLRILEALAAVGVLSLFIAFTKVPSTTSWVFRITGGVVSLHCSYSTYHHYRSPVGRSPASIAAYQIFSGFADAAVIGIYSYGIVTVDRDGHKWSTILDPSILNTMISATFYGLISAAAVHVISLFISAWLGYIFRRISSLPPDMNPLDVMFTSRKKHHKKSKSSVGSTLSTSLIKKDVFGASEAHKLSSQAMEELDSPRRSIPFLETLQRSPQSSEGRKNSLVNLPSRQYQIVPSNTGAHSSEYRRSAATSTQTASYSEVPSHESSPIKSRPPTAYYTAQDMSPTKSRPSTGYSASHGYDTPPPRMSPSKSRPTTSYSSPNDTQSRATAGNARDMSPLRAPAHAGAWSPSDPGIGRTHKRPNTEGVFAKRPYEALQQMCDESDSDDMMGNSDFEGDAESERGHGRYRNPLRRNPVRMGHDLPPPPPPHGAKPRAVQVNQEVGMQSPTPLTSIASPSTSYRKSSIQTENQFSSKSYGALGQGFDTVNIGGNRQVSSGIDYEASRPAPGLGRRHVSGKVAEEGRVVHTSEGYSRFSGYQTGRS</sequence>
<feature type="compositionally biased region" description="Polar residues" evidence="1">
    <location>
        <begin position="519"/>
        <end position="548"/>
    </location>
</feature>
<comment type="caution">
    <text evidence="3">The sequence shown here is derived from an EMBL/GenBank/DDBJ whole genome shotgun (WGS) entry which is preliminary data.</text>
</comment>
<keyword evidence="2" id="KW-1133">Transmembrane helix</keyword>
<dbReference type="OrthoDB" id="5404940at2759"/>
<dbReference type="Proteomes" id="UP000222788">
    <property type="component" value="Unassembled WGS sequence"/>
</dbReference>
<keyword evidence="4" id="KW-1185">Reference proteome</keyword>
<feature type="compositionally biased region" description="Low complexity" evidence="1">
    <location>
        <begin position="330"/>
        <end position="339"/>
    </location>
</feature>
<proteinExistence type="predicted"/>
<dbReference type="EMBL" id="APWK03000060">
    <property type="protein sequence ID" value="PHH52648.1"/>
    <property type="molecule type" value="Genomic_DNA"/>
</dbReference>
<evidence type="ECO:0000256" key="2">
    <source>
        <dbReference type="SAM" id="Phobius"/>
    </source>
</evidence>
<accession>A0A2C5WYK5</accession>
<evidence type="ECO:0000313" key="3">
    <source>
        <dbReference type="EMBL" id="PHH52648.1"/>
    </source>
</evidence>
<organism evidence="3 4">
    <name type="scientific">Ceratocystis fimbriata CBS 114723</name>
    <dbReference type="NCBI Taxonomy" id="1035309"/>
    <lineage>
        <taxon>Eukaryota</taxon>
        <taxon>Fungi</taxon>
        <taxon>Dikarya</taxon>
        <taxon>Ascomycota</taxon>
        <taxon>Pezizomycotina</taxon>
        <taxon>Sordariomycetes</taxon>
        <taxon>Hypocreomycetidae</taxon>
        <taxon>Microascales</taxon>
        <taxon>Ceratocystidaceae</taxon>
        <taxon>Ceratocystis</taxon>
    </lineage>
</organism>
<dbReference type="AlphaFoldDB" id="A0A2C5WYK5"/>